<name>A0A0H2RKJ0_9AGAM</name>
<evidence type="ECO:0000313" key="3">
    <source>
        <dbReference type="Proteomes" id="UP000053477"/>
    </source>
</evidence>
<accession>A0A0H2RKJ0</accession>
<gene>
    <name evidence="2" type="ORF">SCHPADRAFT_947011</name>
</gene>
<dbReference type="InParanoid" id="A0A0H2RKJ0"/>
<feature type="compositionally biased region" description="Polar residues" evidence="1">
    <location>
        <begin position="472"/>
        <end position="490"/>
    </location>
</feature>
<reference evidence="2 3" key="1">
    <citation type="submission" date="2015-04" db="EMBL/GenBank/DDBJ databases">
        <title>Complete genome sequence of Schizopora paradoxa KUC8140, a cosmopolitan wood degrader in East Asia.</title>
        <authorList>
            <consortium name="DOE Joint Genome Institute"/>
            <person name="Min B."/>
            <person name="Park H."/>
            <person name="Jang Y."/>
            <person name="Kim J.-J."/>
            <person name="Kim K.H."/>
            <person name="Pangilinan J."/>
            <person name="Lipzen A."/>
            <person name="Riley R."/>
            <person name="Grigoriev I.V."/>
            <person name="Spatafora J.W."/>
            <person name="Choi I.-G."/>
        </authorList>
    </citation>
    <scope>NUCLEOTIDE SEQUENCE [LARGE SCALE GENOMIC DNA]</scope>
    <source>
        <strain evidence="2 3">KUC8140</strain>
    </source>
</reference>
<feature type="compositionally biased region" description="Low complexity" evidence="1">
    <location>
        <begin position="552"/>
        <end position="561"/>
    </location>
</feature>
<keyword evidence="3" id="KW-1185">Reference proteome</keyword>
<protein>
    <submittedName>
        <fullName evidence="2">Uncharacterized protein</fullName>
    </submittedName>
</protein>
<dbReference type="Proteomes" id="UP000053477">
    <property type="component" value="Unassembled WGS sequence"/>
</dbReference>
<feature type="compositionally biased region" description="Basic and acidic residues" evidence="1">
    <location>
        <begin position="24"/>
        <end position="42"/>
    </location>
</feature>
<feature type="region of interest" description="Disordered" evidence="1">
    <location>
        <begin position="310"/>
        <end position="388"/>
    </location>
</feature>
<evidence type="ECO:0000313" key="2">
    <source>
        <dbReference type="EMBL" id="KLO05326.1"/>
    </source>
</evidence>
<sequence length="586" mass="64339">MPDSNSTTNELDEVVEVPQPTAETKPDATTKEKTDPLDDGKLKPHHKLFLDPYAPEIYETRKKSLKQKCIPAQKLEEKAHEELCAQFPDELVPAEDFLPSAKLYFKNLMRKFRERDEAQAATQPTPSTSNRQQTIEETLLPKVTPRSLYKFENHDDIVEIAVEKAGKDNKRTPAEYQKTRKEGYDSLPVETKKDFEERANRMNHENAAATRRTATDEEIIQNQLTVRDRIKKFLQDLIGEGYLQIGGDVSFHLETTYACRRDGGVPVGFVLDVLGKSIPSFTKSRYYKKNGNGYAEFSDVVFRKLLEKRQTAPSEEPSGAARMSAQDTLSDTDGSISTDNTTSKHRDIPVTIEGATTEVGAPTLRHLTPHEAPKDDHTTGNTADQIQASPTLTDAAPTARQFDQVSPVEEPINTEPSDTVVHSATVPSHSNPITTTSVTSSDSSANLVRASEGGETLVHANAIPSSEPRTEPVSTSSNGGPTQVSGTESVSVVDAAKEQSKAGKRTKAMVERSNEATLRPRLTRSRANKPVEPIVTNSPEKGRGKRVSKLSAKAQAANDAAVKSRKRGVDENANEATTSRKKAKKA</sequence>
<feature type="compositionally biased region" description="Polar residues" evidence="1">
    <location>
        <begin position="325"/>
        <end position="341"/>
    </location>
</feature>
<feature type="compositionally biased region" description="Basic and acidic residues" evidence="1">
    <location>
        <begin position="368"/>
        <end position="378"/>
    </location>
</feature>
<organism evidence="2 3">
    <name type="scientific">Schizopora paradoxa</name>
    <dbReference type="NCBI Taxonomy" id="27342"/>
    <lineage>
        <taxon>Eukaryota</taxon>
        <taxon>Fungi</taxon>
        <taxon>Dikarya</taxon>
        <taxon>Basidiomycota</taxon>
        <taxon>Agaricomycotina</taxon>
        <taxon>Agaricomycetes</taxon>
        <taxon>Hymenochaetales</taxon>
        <taxon>Schizoporaceae</taxon>
        <taxon>Schizopora</taxon>
    </lineage>
</organism>
<feature type="compositionally biased region" description="Low complexity" evidence="1">
    <location>
        <begin position="434"/>
        <end position="443"/>
    </location>
</feature>
<feature type="compositionally biased region" description="Polar residues" evidence="1">
    <location>
        <begin position="379"/>
        <end position="388"/>
    </location>
</feature>
<dbReference type="AlphaFoldDB" id="A0A0H2RKJ0"/>
<feature type="region of interest" description="Disordered" evidence="1">
    <location>
        <begin position="1"/>
        <end position="48"/>
    </location>
</feature>
<proteinExistence type="predicted"/>
<feature type="region of interest" description="Disordered" evidence="1">
    <location>
        <begin position="464"/>
        <end position="586"/>
    </location>
</feature>
<feature type="region of interest" description="Disordered" evidence="1">
    <location>
        <begin position="424"/>
        <end position="443"/>
    </location>
</feature>
<feature type="compositionally biased region" description="Polar residues" evidence="1">
    <location>
        <begin position="424"/>
        <end position="433"/>
    </location>
</feature>
<dbReference type="EMBL" id="KQ086325">
    <property type="protein sequence ID" value="KLO05326.1"/>
    <property type="molecule type" value="Genomic_DNA"/>
</dbReference>
<evidence type="ECO:0000256" key="1">
    <source>
        <dbReference type="SAM" id="MobiDB-lite"/>
    </source>
</evidence>